<evidence type="ECO:0000256" key="6">
    <source>
        <dbReference type="SAM" id="MobiDB-lite"/>
    </source>
</evidence>
<feature type="compositionally biased region" description="Acidic residues" evidence="6">
    <location>
        <begin position="169"/>
        <end position="179"/>
    </location>
</feature>
<evidence type="ECO:0000256" key="1">
    <source>
        <dbReference type="ARBA" id="ARBA00004123"/>
    </source>
</evidence>
<dbReference type="EMBL" id="BPVZ01000029">
    <property type="protein sequence ID" value="GKV08684.1"/>
    <property type="molecule type" value="Genomic_DNA"/>
</dbReference>
<keyword evidence="9" id="KW-1185">Reference proteome</keyword>
<evidence type="ECO:0000313" key="8">
    <source>
        <dbReference type="EMBL" id="GKV08684.1"/>
    </source>
</evidence>
<dbReference type="PROSITE" id="PS50811">
    <property type="entry name" value="WRKY"/>
    <property type="match status" value="1"/>
</dbReference>
<dbReference type="SUPFAM" id="SSF118290">
    <property type="entry name" value="WRKY DNA-binding domain"/>
    <property type="match status" value="1"/>
</dbReference>
<dbReference type="InterPro" id="IPR044810">
    <property type="entry name" value="WRKY_plant"/>
</dbReference>
<protein>
    <recommendedName>
        <fullName evidence="7">WRKY domain-containing protein</fullName>
    </recommendedName>
</protein>
<keyword evidence="3" id="KW-0238">DNA-binding</keyword>
<name>A0AAV5JB63_9ROSI</name>
<dbReference type="InterPro" id="IPR036576">
    <property type="entry name" value="WRKY_dom_sf"/>
</dbReference>
<dbReference type="GO" id="GO:0043565">
    <property type="term" value="F:sequence-specific DNA binding"/>
    <property type="evidence" value="ECO:0007669"/>
    <property type="project" value="InterPro"/>
</dbReference>
<feature type="domain" description="WRKY" evidence="7">
    <location>
        <begin position="215"/>
        <end position="281"/>
    </location>
</feature>
<dbReference type="Pfam" id="PF03106">
    <property type="entry name" value="WRKY"/>
    <property type="match status" value="1"/>
</dbReference>
<dbReference type="AlphaFoldDB" id="A0AAV5JB63"/>
<dbReference type="GO" id="GO:0003700">
    <property type="term" value="F:DNA-binding transcription factor activity"/>
    <property type="evidence" value="ECO:0007669"/>
    <property type="project" value="InterPro"/>
</dbReference>
<comment type="caution">
    <text evidence="8">The sequence shown here is derived from an EMBL/GenBank/DDBJ whole genome shotgun (WGS) entry which is preliminary data.</text>
</comment>
<feature type="region of interest" description="Disordered" evidence="6">
    <location>
        <begin position="83"/>
        <end position="138"/>
    </location>
</feature>
<dbReference type="InterPro" id="IPR003657">
    <property type="entry name" value="WRKY_dom"/>
</dbReference>
<keyword evidence="4" id="KW-0804">Transcription</keyword>
<dbReference type="SMART" id="SM00774">
    <property type="entry name" value="WRKY"/>
    <property type="match status" value="1"/>
</dbReference>
<evidence type="ECO:0000256" key="5">
    <source>
        <dbReference type="ARBA" id="ARBA00023242"/>
    </source>
</evidence>
<dbReference type="Proteomes" id="UP001054252">
    <property type="component" value="Unassembled WGS sequence"/>
</dbReference>
<keyword evidence="5" id="KW-0539">Nucleus</keyword>
<comment type="subcellular location">
    <subcellularLocation>
        <location evidence="1">Nucleus</location>
    </subcellularLocation>
</comment>
<evidence type="ECO:0000256" key="3">
    <source>
        <dbReference type="ARBA" id="ARBA00023125"/>
    </source>
</evidence>
<evidence type="ECO:0000256" key="2">
    <source>
        <dbReference type="ARBA" id="ARBA00023015"/>
    </source>
</evidence>
<dbReference type="GO" id="GO:0005634">
    <property type="term" value="C:nucleus"/>
    <property type="evidence" value="ECO:0007669"/>
    <property type="project" value="UniProtKB-SubCell"/>
</dbReference>
<gene>
    <name evidence="8" type="ORF">SLEP1_g20283</name>
</gene>
<dbReference type="PANTHER" id="PTHR31429">
    <property type="entry name" value="WRKY TRANSCRIPTION FACTOR 36-RELATED"/>
    <property type="match status" value="1"/>
</dbReference>
<evidence type="ECO:0000313" key="9">
    <source>
        <dbReference type="Proteomes" id="UP001054252"/>
    </source>
</evidence>
<accession>A0AAV5JB63</accession>
<sequence>MEVLLKNPAADVGVKQEKIAESDALEEGCNREDRKEVELESTKAEMGEVREENQRLKMMLQEIEKDYKSLQLQFFDILQQGVSKRSSDSIPNSHENDESPESELVSLSLGIRSSTSPEPKRDERTGNSSTGNTKEDDLHELKASLTLGLDSKLFQLSTEIVSNPSPENSTEEGKEEDAGEAWPPSKIPKTTRNGDEEVAQGQHVKRARVCVRARCETPTMHDGCQWRKYGQKISKGNPCPRAYYRCTVAPGCPVRKQVQRCVDDMSILITTYEGTHNHPLPVSATAMASTTSAAASMLLSGSSTSQPGLSSTAAITNPANGLNFSLYDSTRTKQIYLPSSTSSSSPLFPTITLDLTSSSSPASNYFNRFSSNFNSRFPSTSLSFSSSESNNILPTIWGNGYNSLGTMPYNQTQTGSMSLNLGKESQQQAGASQQSLTETLTKAIASDPRFRSVIAAAVSSMVGGNAAKQGNPSGILESLMQLNSQNSSIQNGKGCGSSYFNGLSSLSSQKGTLLQSSSPFCIFNSASVSASETKEQKN</sequence>
<dbReference type="PANTHER" id="PTHR31429:SF24">
    <property type="entry name" value="WRKY TRANSCRIPTION FACTOR 72-RELATED"/>
    <property type="match status" value="1"/>
</dbReference>
<dbReference type="Gene3D" id="2.20.25.80">
    <property type="entry name" value="WRKY domain"/>
    <property type="match status" value="1"/>
</dbReference>
<feature type="compositionally biased region" description="Polar residues" evidence="6">
    <location>
        <begin position="83"/>
        <end position="93"/>
    </location>
</feature>
<feature type="compositionally biased region" description="Polar residues" evidence="6">
    <location>
        <begin position="159"/>
        <end position="168"/>
    </location>
</feature>
<feature type="region of interest" description="Disordered" evidence="6">
    <location>
        <begin position="159"/>
        <end position="203"/>
    </location>
</feature>
<dbReference type="FunFam" id="2.20.25.80:FF:000002">
    <property type="entry name" value="probable WRKY transcription factor 31"/>
    <property type="match status" value="1"/>
</dbReference>
<feature type="region of interest" description="Disordered" evidence="6">
    <location>
        <begin position="23"/>
        <end position="50"/>
    </location>
</feature>
<feature type="compositionally biased region" description="Basic and acidic residues" evidence="6">
    <location>
        <begin position="28"/>
        <end position="50"/>
    </location>
</feature>
<reference evidence="8 9" key="1">
    <citation type="journal article" date="2021" name="Commun. Biol.">
        <title>The genome of Shorea leprosula (Dipterocarpaceae) highlights the ecological relevance of drought in aseasonal tropical rainforests.</title>
        <authorList>
            <person name="Ng K.K.S."/>
            <person name="Kobayashi M.J."/>
            <person name="Fawcett J.A."/>
            <person name="Hatakeyama M."/>
            <person name="Paape T."/>
            <person name="Ng C.H."/>
            <person name="Ang C.C."/>
            <person name="Tnah L.H."/>
            <person name="Lee C.T."/>
            <person name="Nishiyama T."/>
            <person name="Sese J."/>
            <person name="O'Brien M.J."/>
            <person name="Copetti D."/>
            <person name="Mohd Noor M.I."/>
            <person name="Ong R.C."/>
            <person name="Putra M."/>
            <person name="Sireger I.Z."/>
            <person name="Indrioko S."/>
            <person name="Kosugi Y."/>
            <person name="Izuno A."/>
            <person name="Isagi Y."/>
            <person name="Lee S.L."/>
            <person name="Shimizu K.K."/>
        </authorList>
    </citation>
    <scope>NUCLEOTIDE SEQUENCE [LARGE SCALE GENOMIC DNA]</scope>
    <source>
        <strain evidence="8">214</strain>
    </source>
</reference>
<proteinExistence type="predicted"/>
<organism evidence="8 9">
    <name type="scientific">Rubroshorea leprosula</name>
    <dbReference type="NCBI Taxonomy" id="152421"/>
    <lineage>
        <taxon>Eukaryota</taxon>
        <taxon>Viridiplantae</taxon>
        <taxon>Streptophyta</taxon>
        <taxon>Embryophyta</taxon>
        <taxon>Tracheophyta</taxon>
        <taxon>Spermatophyta</taxon>
        <taxon>Magnoliopsida</taxon>
        <taxon>eudicotyledons</taxon>
        <taxon>Gunneridae</taxon>
        <taxon>Pentapetalae</taxon>
        <taxon>rosids</taxon>
        <taxon>malvids</taxon>
        <taxon>Malvales</taxon>
        <taxon>Dipterocarpaceae</taxon>
        <taxon>Rubroshorea</taxon>
    </lineage>
</organism>
<evidence type="ECO:0000256" key="4">
    <source>
        <dbReference type="ARBA" id="ARBA00023163"/>
    </source>
</evidence>
<evidence type="ECO:0000259" key="7">
    <source>
        <dbReference type="PROSITE" id="PS50811"/>
    </source>
</evidence>
<keyword evidence="2" id="KW-0805">Transcription regulation</keyword>